<evidence type="ECO:0000256" key="1">
    <source>
        <dbReference type="SAM" id="SignalP"/>
    </source>
</evidence>
<dbReference type="Proteomes" id="UP000240739">
    <property type="component" value="Unassembled WGS sequence"/>
</dbReference>
<feature type="signal peptide" evidence="1">
    <location>
        <begin position="1"/>
        <end position="20"/>
    </location>
</feature>
<dbReference type="AlphaFoldDB" id="A0A2T4UMQ5"/>
<dbReference type="Gene3D" id="3.20.20.80">
    <property type="entry name" value="Glycosidases"/>
    <property type="match status" value="1"/>
</dbReference>
<gene>
    <name evidence="2" type="ORF">C7Y72_13210</name>
</gene>
<keyword evidence="3" id="KW-1185">Reference proteome</keyword>
<accession>A0A2T4UMQ5</accession>
<organism evidence="2 3">
    <name type="scientific">Paraconexibacter algicola</name>
    <dbReference type="NCBI Taxonomy" id="2133960"/>
    <lineage>
        <taxon>Bacteria</taxon>
        <taxon>Bacillati</taxon>
        <taxon>Actinomycetota</taxon>
        <taxon>Thermoleophilia</taxon>
        <taxon>Solirubrobacterales</taxon>
        <taxon>Paraconexibacteraceae</taxon>
        <taxon>Paraconexibacter</taxon>
    </lineage>
</organism>
<dbReference type="InterPro" id="IPR017853">
    <property type="entry name" value="GH"/>
</dbReference>
<evidence type="ECO:0008006" key="4">
    <source>
        <dbReference type="Google" id="ProtNLM"/>
    </source>
</evidence>
<reference evidence="2 3" key="1">
    <citation type="submission" date="2018-03" db="EMBL/GenBank/DDBJ databases">
        <title>Aquarubrobacter algicola gen. nov., sp. nov., a novel actinobacterium isolated from shallow eutrophic lake during the end of cyanobacterial harmful algal blooms.</title>
        <authorList>
            <person name="Chun S.J."/>
        </authorList>
    </citation>
    <scope>NUCLEOTIDE SEQUENCE [LARGE SCALE GENOMIC DNA]</scope>
    <source>
        <strain evidence="2 3">Seoho-28</strain>
    </source>
</reference>
<dbReference type="SUPFAM" id="SSF51445">
    <property type="entry name" value="(Trans)glycosidases"/>
    <property type="match status" value="1"/>
</dbReference>
<protein>
    <recommendedName>
        <fullName evidence="4">Asl1-like glycosyl hydrolase catalytic domain-containing protein</fullName>
    </recommendedName>
</protein>
<evidence type="ECO:0000313" key="3">
    <source>
        <dbReference type="Proteomes" id="UP000240739"/>
    </source>
</evidence>
<keyword evidence="1" id="KW-0732">Signal</keyword>
<sequence length="306" mass="33765">MRLRSLSVAALAALSLSALAALPSPASAKPLIGIADQKPDMFADPRFVALQLKTARYFVPFDVSTNPFQLARLDAWMAGAARDGIAPLITMERSSNARTRKKGAPSVAAYRKAVRYLRQRYPFVTAYSAWNEPNDGGQPTFRKPQLLASYTKVLQQECKGCKILAGDLLDNPNMVSYARQVEKALKKPAKIWGLHSYSDANNFRTTSTKKLLKGVKGKVWLTEVGGVVARRSAFSKATFKGKGEAHAAKATSYLFKTIAKLSPRIERMYLYHWNSASPNDSWDSAFIGPDGRERPALALLRKQLGR</sequence>
<dbReference type="OrthoDB" id="5241851at2"/>
<comment type="caution">
    <text evidence="2">The sequence shown here is derived from an EMBL/GenBank/DDBJ whole genome shotgun (WGS) entry which is preliminary data.</text>
</comment>
<feature type="chain" id="PRO_5039268363" description="Asl1-like glycosyl hydrolase catalytic domain-containing protein" evidence="1">
    <location>
        <begin position="21"/>
        <end position="306"/>
    </location>
</feature>
<proteinExistence type="predicted"/>
<dbReference type="RefSeq" id="WP_107569235.1">
    <property type="nucleotide sequence ID" value="NZ_PYYB01000001.1"/>
</dbReference>
<dbReference type="EMBL" id="PYYB01000001">
    <property type="protein sequence ID" value="PTL60527.1"/>
    <property type="molecule type" value="Genomic_DNA"/>
</dbReference>
<name>A0A2T4UMQ5_9ACTN</name>
<evidence type="ECO:0000313" key="2">
    <source>
        <dbReference type="EMBL" id="PTL60527.1"/>
    </source>
</evidence>